<dbReference type="SUPFAM" id="SSF55729">
    <property type="entry name" value="Acyl-CoA N-acyltransferases (Nat)"/>
    <property type="match status" value="1"/>
</dbReference>
<evidence type="ECO:0000313" key="1">
    <source>
        <dbReference type="EMBL" id="QKE63612.1"/>
    </source>
</evidence>
<sequence length="388" mass="44061">MSDPLSTPDILHEEDGWRMRLARPADNARLCDLFREVDMSADLCLAEERDPDFFALHRAQSPQAYSVILEDSTQAGRPAFGCASILARDAWYGAEIRRVGYACDLRIEHGFRGARVFPTVIDKFMSFMQEHEGIDLMYSAVLSSNQRGRNALLNQHGKRAGQPVGQVMTPYHMTSIQFVGARMPSDPRVQRAEEADRAALVEFLAAQQKQRLFGYVVDDAWFQARLEQWPGMRLEDFFLLKNGDGRVLACAAPWDTAGHLRRSRVIKYQGKMQWLRLAYNAEARLRGFAKLPAPGDCFHFAYLTHLEVSNDQPALLDALLCGIYNALRDQPWHFMSLMVPMGSPLEAGLKRFRLQRIAMELLAFSNPRSSWHGRSLSTLRPGFEMALH</sequence>
<dbReference type="Proteomes" id="UP000501379">
    <property type="component" value="Chromosome"/>
</dbReference>
<dbReference type="InterPro" id="IPR016181">
    <property type="entry name" value="Acyl_CoA_acyltransferase"/>
</dbReference>
<keyword evidence="2" id="KW-1185">Reference proteome</keyword>
<protein>
    <submittedName>
        <fullName evidence="1">Uncharacterized protein</fullName>
    </submittedName>
</protein>
<evidence type="ECO:0000313" key="2">
    <source>
        <dbReference type="Proteomes" id="UP000501379"/>
    </source>
</evidence>
<dbReference type="AlphaFoldDB" id="A0A6M8FH04"/>
<proteinExistence type="predicted"/>
<gene>
    <name evidence="1" type="ORF">HNE05_09655</name>
</gene>
<dbReference type="KEGG" id="pcam:HNE05_09655"/>
<name>A0A6M8FH04_9GAMM</name>
<reference evidence="1" key="1">
    <citation type="submission" date="2020-07" db="EMBL/GenBank/DDBJ databases">
        <title>Nitrate ammonifying Pseudomonas campi sp. nov. isolated from German agricultural grassland.</title>
        <authorList>
            <person name="Timsy T."/>
            <person name="Ulrich A."/>
            <person name="Spanner T."/>
            <person name="Foesel B."/>
            <person name="Kolb S."/>
            <person name="Horn M.A."/>
            <person name="Behrendt U."/>
        </authorList>
    </citation>
    <scope>NUCLEOTIDE SEQUENCE</scope>
    <source>
        <strain evidence="1">S1-A32-2</strain>
    </source>
</reference>
<accession>A0A6M8FH04</accession>
<organism evidence="1 2">
    <name type="scientific">Aquipseudomonas campi</name>
    <dbReference type="NCBI Taxonomy" id="2731681"/>
    <lineage>
        <taxon>Bacteria</taxon>
        <taxon>Pseudomonadati</taxon>
        <taxon>Pseudomonadota</taxon>
        <taxon>Gammaproteobacteria</taxon>
        <taxon>Pseudomonadales</taxon>
        <taxon>Pseudomonadaceae</taxon>
        <taxon>Aquipseudomonas</taxon>
    </lineage>
</organism>
<dbReference type="EMBL" id="CP053697">
    <property type="protein sequence ID" value="QKE63612.1"/>
    <property type="molecule type" value="Genomic_DNA"/>
</dbReference>
<dbReference type="RefSeq" id="WP_173207423.1">
    <property type="nucleotide sequence ID" value="NZ_CP053697.2"/>
</dbReference>